<name>A0A9X2YQU7_9MYCO</name>
<dbReference type="Proteomes" id="UP001140293">
    <property type="component" value="Unassembled WGS sequence"/>
</dbReference>
<dbReference type="PANTHER" id="PTHR16320">
    <property type="entry name" value="SPHINGOMYELINASE FAMILY MEMBER"/>
    <property type="match status" value="1"/>
</dbReference>
<comment type="caution">
    <text evidence="2">The sequence shown here is derived from an EMBL/GenBank/DDBJ whole genome shotgun (WGS) entry which is preliminary data.</text>
</comment>
<dbReference type="GO" id="GO:0004519">
    <property type="term" value="F:endonuclease activity"/>
    <property type="evidence" value="ECO:0007669"/>
    <property type="project" value="UniProtKB-KW"/>
</dbReference>
<dbReference type="InterPro" id="IPR005135">
    <property type="entry name" value="Endo/exonuclease/phosphatase"/>
</dbReference>
<dbReference type="EMBL" id="JACKSJ010000142">
    <property type="protein sequence ID" value="MCV7171559.1"/>
    <property type="molecule type" value="Genomic_DNA"/>
</dbReference>
<reference evidence="2" key="1">
    <citation type="submission" date="2020-07" db="EMBL/GenBank/DDBJ databases">
        <authorList>
            <person name="Pettersson B.M.F."/>
            <person name="Behra P.R.K."/>
            <person name="Ramesh M."/>
            <person name="Das S."/>
            <person name="Dasgupta S."/>
            <person name="Kirsebom L.A."/>
        </authorList>
    </citation>
    <scope>NUCLEOTIDE SEQUENCE</scope>
    <source>
        <strain evidence="2">DSM 44615</strain>
    </source>
</reference>
<dbReference type="InterPro" id="IPR038772">
    <property type="entry name" value="Sph/SMPD2-like"/>
</dbReference>
<evidence type="ECO:0000259" key="1">
    <source>
        <dbReference type="Pfam" id="PF03372"/>
    </source>
</evidence>
<dbReference type="Gene3D" id="3.60.10.10">
    <property type="entry name" value="Endonuclease/exonuclease/phosphatase"/>
    <property type="match status" value="1"/>
</dbReference>
<dbReference type="Pfam" id="PF03372">
    <property type="entry name" value="Exo_endo_phos"/>
    <property type="match status" value="1"/>
</dbReference>
<reference evidence="2" key="2">
    <citation type="journal article" date="2022" name="BMC Genomics">
        <title>Comparative genome analysis of mycobacteria focusing on tRNA and non-coding RNA.</title>
        <authorList>
            <person name="Behra P.R.K."/>
            <person name="Pettersson B.M.F."/>
            <person name="Ramesh M."/>
            <person name="Das S."/>
            <person name="Dasgupta S."/>
            <person name="Kirsebom L.A."/>
        </authorList>
    </citation>
    <scope>NUCLEOTIDE SEQUENCE</scope>
    <source>
        <strain evidence="2">DSM 44615</strain>
    </source>
</reference>
<dbReference type="SUPFAM" id="SSF56219">
    <property type="entry name" value="DNase I-like"/>
    <property type="match status" value="1"/>
</dbReference>
<evidence type="ECO:0000313" key="3">
    <source>
        <dbReference type="Proteomes" id="UP001140293"/>
    </source>
</evidence>
<dbReference type="GO" id="GO:0005737">
    <property type="term" value="C:cytoplasm"/>
    <property type="evidence" value="ECO:0007669"/>
    <property type="project" value="TreeGrafter"/>
</dbReference>
<keyword evidence="3" id="KW-1185">Reference proteome</keyword>
<dbReference type="AlphaFoldDB" id="A0A9X2YQU7"/>
<gene>
    <name evidence="2" type="ORF">H7I41_16720</name>
</gene>
<organism evidence="2 3">
    <name type="scientific">[Mycobacterium] manitobense</name>
    <dbReference type="NCBI Taxonomy" id="190147"/>
    <lineage>
        <taxon>Bacteria</taxon>
        <taxon>Bacillati</taxon>
        <taxon>Actinomycetota</taxon>
        <taxon>Actinomycetes</taxon>
        <taxon>Mycobacteriales</taxon>
        <taxon>Mycobacteriaceae</taxon>
        <taxon>Mycolicibacterium</taxon>
    </lineage>
</organism>
<sequence>MSDSMRILTYNVQMRSALMEMGFPPSIPPVYTAPQRAALIAKAIVNSPEEIDVVCLNEVFDEPARDVLSARLRAKFPYQVAKADTFHTRIVRPGFVGDLQEAVWEITMGPLADLAGLAALKFEDSGLFLASRYPFATVPAPPDAADLLDPAFAGKVPVVRFLMYAAASDNDKFAAKGVLYARLKPPGSDERHVFISHTQADTDMVGENTGDRRKQMQDVAAFVERCVGESPPFSQEIFFLGDLNVVGYADLDSAAHPPGPDPEWTTLFGKPGAPLYKQLVDRWGRDQCPGPASGRGDPGFTADAVYPPYRQRLDYVFSSATSRLAVQHLRIDRELADPHGLVPYLSDHHPLRADFHEAEPFRTPATAVDVPSQVDYIGSGTLQEGSVQWFRVDVAGTYDIRLEVTGAAMGFEIYLGDDFSTPQPPYRNPSDPELGDRFVLMAPFFIKVFLRKRRSEGNFGLHLHRHEGRTWRDAIVLVPEKKRTEWFPEQPFNIDTGDADWDDSESKWFLVETPRIALPRPIPLSVDVEYAVVDGAYPTDVLLTVGRWDGINPPAEWLFDAGPDSGPTVGWEAKENEHFFVLVQRTTDPSRKVEFTIVLSTPINLLLTQPAVETTLTCQQETSGWGADDIALQVRADGQVLADIPNSVIGDFEDDAVRTVGDKFPAPITPYLDGIEVSVIEEDDIDDNDVGTGFIPPVTEATSTPGFTVLAEGLDGRISGVCRIRVDDGWYAFACRIARWHPEA</sequence>
<protein>
    <submittedName>
        <fullName evidence="2">Endonuclease/exonuclease/phosphatase family protein</fullName>
    </submittedName>
</protein>
<feature type="domain" description="Endonuclease/exonuclease/phosphatase" evidence="1">
    <location>
        <begin position="8"/>
        <end position="348"/>
    </location>
</feature>
<dbReference type="PANTHER" id="PTHR16320:SF1">
    <property type="entry name" value="SPHINGOMYELINASE DDB_G0288017"/>
    <property type="match status" value="1"/>
</dbReference>
<keyword evidence="2" id="KW-0540">Nuclease</keyword>
<evidence type="ECO:0000313" key="2">
    <source>
        <dbReference type="EMBL" id="MCV7171559.1"/>
    </source>
</evidence>
<dbReference type="RefSeq" id="WP_264013742.1">
    <property type="nucleotide sequence ID" value="NZ_JACKSJ010000142.1"/>
</dbReference>
<dbReference type="InterPro" id="IPR036691">
    <property type="entry name" value="Endo/exonu/phosph_ase_sf"/>
</dbReference>
<keyword evidence="2" id="KW-0378">Hydrolase</keyword>
<keyword evidence="2" id="KW-0255">Endonuclease</keyword>
<proteinExistence type="predicted"/>
<dbReference type="GO" id="GO:0004767">
    <property type="term" value="F:sphingomyelin phosphodiesterase activity"/>
    <property type="evidence" value="ECO:0007669"/>
    <property type="project" value="InterPro"/>
</dbReference>
<accession>A0A9X2YQU7</accession>